<proteinExistence type="predicted"/>
<keyword evidence="2" id="KW-1185">Reference proteome</keyword>
<evidence type="ECO:0000313" key="1">
    <source>
        <dbReference type="EMBL" id="MEH8016542.1"/>
    </source>
</evidence>
<sequence length="454" mass="51747">MVNIRYQYIYLTFFALLIYSGKVYSYNNTTERIELPFNTVGNNLTHTFDVKNGYLHYIELLEFTEYSRLEVKFRFNNFDGDALAEGRPGLRIFLRNSNNLMEVLSEGVTVKFSTATELFDVPPGTYRLYILLSYHQECSLCSSYSSLWDELPESMNVSMDISFKKNEMIDHNTWVNDFSSWLGYVGLSRYFSVSNVEMNNNTSSHVNVLETASDTPRISIEFNTNLGNRVIDSAEYYGIIDRDQLEAIEYQFMKDSGLDLWWRMATKISLLSGIKRDKIDISFPLYCASGLFREVSPGKVSAIGSYCKMISGSRVVESFNLRGASQGKNLILQENPDRFPDVVHAVLFDIAEKTGGKIEYLVQSNDYIEAELFGSKGAVIANGEQWERVQISTNLVSRKNDRIVRIFVDGMTASGMGASPPPKSRFTESMEPVHSESLNNFLKKILNEIVNYHD</sequence>
<gene>
    <name evidence="1" type="ORF">MN202_04825</name>
</gene>
<evidence type="ECO:0000313" key="2">
    <source>
        <dbReference type="Proteomes" id="UP001375382"/>
    </source>
</evidence>
<organism evidence="1 2">
    <name type="scientific">Rheinheimera muenzenbergensis</name>
    <dbReference type="NCBI Taxonomy" id="1193628"/>
    <lineage>
        <taxon>Bacteria</taxon>
        <taxon>Pseudomonadati</taxon>
        <taxon>Pseudomonadota</taxon>
        <taxon>Gammaproteobacteria</taxon>
        <taxon>Chromatiales</taxon>
        <taxon>Chromatiaceae</taxon>
        <taxon>Rheinheimera</taxon>
    </lineage>
</organism>
<dbReference type="EMBL" id="JALAAR010000003">
    <property type="protein sequence ID" value="MEH8016542.1"/>
    <property type="molecule type" value="Genomic_DNA"/>
</dbReference>
<dbReference type="RefSeq" id="WP_335734959.1">
    <property type="nucleotide sequence ID" value="NZ_JALAAR010000003.1"/>
</dbReference>
<protein>
    <submittedName>
        <fullName evidence="1">Uncharacterized protein</fullName>
    </submittedName>
</protein>
<comment type="caution">
    <text evidence="1">The sequence shown here is derived from an EMBL/GenBank/DDBJ whole genome shotgun (WGS) entry which is preliminary data.</text>
</comment>
<dbReference type="Proteomes" id="UP001375382">
    <property type="component" value="Unassembled WGS sequence"/>
</dbReference>
<reference evidence="1 2" key="1">
    <citation type="journal article" date="2023" name="Ecotoxicol. Environ. Saf.">
        <title>Mercury remediation potential of mercury-resistant strain Rheinheimera metallidurans sp. nov. isolated from a municipal waste dumping site.</title>
        <authorList>
            <person name="Yadav V."/>
            <person name="Manjhi A."/>
            <person name="Vadakedath N."/>
        </authorList>
    </citation>
    <scope>NUCLEOTIDE SEQUENCE [LARGE SCALE GENOMIC DNA]</scope>
    <source>
        <strain evidence="1 2">E-49</strain>
    </source>
</reference>
<name>A0ABU8C3Q2_9GAMM</name>
<accession>A0ABU8C3Q2</accession>